<name>A0ABN8EQX1_9BACT</name>
<keyword evidence="6" id="KW-1185">Reference proteome</keyword>
<evidence type="ECO:0000256" key="1">
    <source>
        <dbReference type="ARBA" id="ARBA00010529"/>
    </source>
</evidence>
<evidence type="ECO:0000256" key="3">
    <source>
        <dbReference type="ARBA" id="ARBA00023125"/>
    </source>
</evidence>
<dbReference type="GO" id="GO:0003677">
    <property type="term" value="F:DNA binding"/>
    <property type="evidence" value="ECO:0007669"/>
    <property type="project" value="UniProtKB-KW"/>
</dbReference>
<evidence type="ECO:0000313" key="5">
    <source>
        <dbReference type="EMBL" id="CAH0995296.1"/>
    </source>
</evidence>
<evidence type="ECO:0000313" key="6">
    <source>
        <dbReference type="Proteomes" id="UP000837932"/>
    </source>
</evidence>
<dbReference type="PANTHER" id="PTHR33175:SF3">
    <property type="entry name" value="DNA-BINDING PROTEIN HU-BETA"/>
    <property type="match status" value="1"/>
</dbReference>
<dbReference type="RefSeq" id="WP_238805791.1">
    <property type="nucleotide sequence ID" value="NZ_CAKLPY010000001.1"/>
</dbReference>
<evidence type="ECO:0000256" key="2">
    <source>
        <dbReference type="ARBA" id="ARBA00023067"/>
    </source>
</evidence>
<protein>
    <submittedName>
        <fullName evidence="5">DNA-binding protein HU</fullName>
    </submittedName>
</protein>
<dbReference type="InterPro" id="IPR010992">
    <property type="entry name" value="IHF-like_DNA-bd_dom_sf"/>
</dbReference>
<dbReference type="EMBL" id="CAKLPY010000001">
    <property type="protein sequence ID" value="CAH0995296.1"/>
    <property type="molecule type" value="Genomic_DNA"/>
</dbReference>
<dbReference type="Gene3D" id="4.10.520.10">
    <property type="entry name" value="IHF-like DNA-binding proteins"/>
    <property type="match status" value="1"/>
</dbReference>
<reference evidence="5" key="1">
    <citation type="submission" date="2021-12" db="EMBL/GenBank/DDBJ databases">
        <authorList>
            <person name="Rodrigo-Torres L."/>
            <person name="Arahal R. D."/>
            <person name="Lucena T."/>
        </authorList>
    </citation>
    <scope>NUCLEOTIDE SEQUENCE</scope>
    <source>
        <strain evidence="5">CECT 8858</strain>
    </source>
</reference>
<dbReference type="Pfam" id="PF00216">
    <property type="entry name" value="Bac_DNA_binding"/>
    <property type="match status" value="1"/>
</dbReference>
<comment type="caution">
    <text evidence="5">The sequence shown here is derived from an EMBL/GenBank/DDBJ whole genome shotgun (WGS) entry which is preliminary data.</text>
</comment>
<organism evidence="5 6">
    <name type="scientific">Emticicia aquatica</name>
    <dbReference type="NCBI Taxonomy" id="1681835"/>
    <lineage>
        <taxon>Bacteria</taxon>
        <taxon>Pseudomonadati</taxon>
        <taxon>Bacteroidota</taxon>
        <taxon>Cytophagia</taxon>
        <taxon>Cytophagales</taxon>
        <taxon>Leadbetterellaceae</taxon>
        <taxon>Emticicia</taxon>
    </lineage>
</organism>
<evidence type="ECO:0000256" key="4">
    <source>
        <dbReference type="RuleBase" id="RU003939"/>
    </source>
</evidence>
<dbReference type="InterPro" id="IPR000119">
    <property type="entry name" value="Hist_DNA-bd"/>
</dbReference>
<dbReference type="Proteomes" id="UP000837932">
    <property type="component" value="Unassembled WGS sequence"/>
</dbReference>
<proteinExistence type="inferred from homology"/>
<gene>
    <name evidence="5" type="primary">hup_1</name>
    <name evidence="5" type="ORF">EMA8858_01417</name>
</gene>
<accession>A0ABN8EQX1</accession>
<dbReference type="SUPFAM" id="SSF47729">
    <property type="entry name" value="IHF-like DNA-binding proteins"/>
    <property type="match status" value="1"/>
</dbReference>
<dbReference type="SMART" id="SM00411">
    <property type="entry name" value="BHL"/>
    <property type="match status" value="1"/>
</dbReference>
<dbReference type="PANTHER" id="PTHR33175">
    <property type="entry name" value="DNA-BINDING PROTEIN HU"/>
    <property type="match status" value="1"/>
</dbReference>
<keyword evidence="2" id="KW-0226">DNA condensation</keyword>
<sequence length="92" mass="10372">MTKSELFNKISADTHLKIDEVSATIETLFELIKQEATAGNKVTFKGFGSFTVKKRSAKKTQLIHKKKTISIEEYYIPSFLPSAAFKELTKSL</sequence>
<keyword evidence="3 5" id="KW-0238">DNA-binding</keyword>
<comment type="similarity">
    <text evidence="1 4">Belongs to the bacterial histone-like protein family.</text>
</comment>